<sequence length="233" mass="25893">MALQERPKTLYVLLRRTSPRNLPPLFEDAERISDHTVTAVLKILNSTFDVYRRYWADHAVSMCELLAPPTTLVARDIEKHDPLQMLPPTLLLWEGVPTTSPFYPSASLAIHFSMRCLSKEPWNDLADFLLFLVGLGSVREGKRMEKVAYVLGNRSATGILLCNGKAMNLSDTAASMFVEVERSMIIGQRWIRAGVVGDGASDGLLSDANLERCLATTRYVEAIPHNAAFTNTA</sequence>
<protein>
    <submittedName>
        <fullName evidence="1">Uncharacterized protein</fullName>
    </submittedName>
</protein>
<dbReference type="HOGENOM" id="CLU_103859_0_0_1"/>
<proteinExistence type="predicted"/>
<organism evidence="1 2">
    <name type="scientific">Pisolithus microcarpus 441</name>
    <dbReference type="NCBI Taxonomy" id="765257"/>
    <lineage>
        <taxon>Eukaryota</taxon>
        <taxon>Fungi</taxon>
        <taxon>Dikarya</taxon>
        <taxon>Basidiomycota</taxon>
        <taxon>Agaricomycotina</taxon>
        <taxon>Agaricomycetes</taxon>
        <taxon>Agaricomycetidae</taxon>
        <taxon>Boletales</taxon>
        <taxon>Sclerodermatineae</taxon>
        <taxon>Pisolithaceae</taxon>
        <taxon>Pisolithus</taxon>
    </lineage>
</organism>
<evidence type="ECO:0000313" key="1">
    <source>
        <dbReference type="EMBL" id="KIK30162.1"/>
    </source>
</evidence>
<accession>A0A0D0A6U7</accession>
<keyword evidence="2" id="KW-1185">Reference proteome</keyword>
<reference evidence="1 2" key="1">
    <citation type="submission" date="2014-04" db="EMBL/GenBank/DDBJ databases">
        <authorList>
            <consortium name="DOE Joint Genome Institute"/>
            <person name="Kuo A."/>
            <person name="Kohler A."/>
            <person name="Costa M.D."/>
            <person name="Nagy L.G."/>
            <person name="Floudas D."/>
            <person name="Copeland A."/>
            <person name="Barry K.W."/>
            <person name="Cichocki N."/>
            <person name="Veneault-Fourrey C."/>
            <person name="LaButti K."/>
            <person name="Lindquist E.A."/>
            <person name="Lipzen A."/>
            <person name="Lundell T."/>
            <person name="Morin E."/>
            <person name="Murat C."/>
            <person name="Sun H."/>
            <person name="Tunlid A."/>
            <person name="Henrissat B."/>
            <person name="Grigoriev I.V."/>
            <person name="Hibbett D.S."/>
            <person name="Martin F."/>
            <person name="Nordberg H.P."/>
            <person name="Cantor M.N."/>
            <person name="Hua S.X."/>
        </authorList>
    </citation>
    <scope>NUCLEOTIDE SEQUENCE [LARGE SCALE GENOMIC DNA]</scope>
    <source>
        <strain evidence="1 2">441</strain>
    </source>
</reference>
<dbReference type="Proteomes" id="UP000054018">
    <property type="component" value="Unassembled WGS sequence"/>
</dbReference>
<evidence type="ECO:0000313" key="2">
    <source>
        <dbReference type="Proteomes" id="UP000054018"/>
    </source>
</evidence>
<name>A0A0D0A6U7_9AGAM</name>
<gene>
    <name evidence="1" type="ORF">PISMIDRAFT_6283</name>
</gene>
<dbReference type="OrthoDB" id="2686167at2759"/>
<dbReference type="EMBL" id="KN833687">
    <property type="protein sequence ID" value="KIK30162.1"/>
    <property type="molecule type" value="Genomic_DNA"/>
</dbReference>
<reference evidence="2" key="2">
    <citation type="submission" date="2015-01" db="EMBL/GenBank/DDBJ databases">
        <title>Evolutionary Origins and Diversification of the Mycorrhizal Mutualists.</title>
        <authorList>
            <consortium name="DOE Joint Genome Institute"/>
            <consortium name="Mycorrhizal Genomics Consortium"/>
            <person name="Kohler A."/>
            <person name="Kuo A."/>
            <person name="Nagy L.G."/>
            <person name="Floudas D."/>
            <person name="Copeland A."/>
            <person name="Barry K.W."/>
            <person name="Cichocki N."/>
            <person name="Veneault-Fourrey C."/>
            <person name="LaButti K."/>
            <person name="Lindquist E.A."/>
            <person name="Lipzen A."/>
            <person name="Lundell T."/>
            <person name="Morin E."/>
            <person name="Murat C."/>
            <person name="Riley R."/>
            <person name="Ohm R."/>
            <person name="Sun H."/>
            <person name="Tunlid A."/>
            <person name="Henrissat B."/>
            <person name="Grigoriev I.V."/>
            <person name="Hibbett D.S."/>
            <person name="Martin F."/>
        </authorList>
    </citation>
    <scope>NUCLEOTIDE SEQUENCE [LARGE SCALE GENOMIC DNA]</scope>
    <source>
        <strain evidence="2">441</strain>
    </source>
</reference>
<dbReference type="AlphaFoldDB" id="A0A0D0A6U7"/>